<feature type="transmembrane region" description="Helical" evidence="1">
    <location>
        <begin position="125"/>
        <end position="145"/>
    </location>
</feature>
<keyword evidence="1" id="KW-0472">Membrane</keyword>
<evidence type="ECO:0000256" key="1">
    <source>
        <dbReference type="SAM" id="Phobius"/>
    </source>
</evidence>
<feature type="transmembrane region" description="Helical" evidence="1">
    <location>
        <begin position="97"/>
        <end position="118"/>
    </location>
</feature>
<dbReference type="Proteomes" id="UP001328107">
    <property type="component" value="Unassembled WGS sequence"/>
</dbReference>
<keyword evidence="1" id="KW-1133">Transmembrane helix</keyword>
<gene>
    <name evidence="2" type="ORF">PMAYCL1PPCAC_30230</name>
</gene>
<protein>
    <submittedName>
        <fullName evidence="2">Uncharacterized protein</fullName>
    </submittedName>
</protein>
<reference evidence="3" key="1">
    <citation type="submission" date="2022-10" db="EMBL/GenBank/DDBJ databases">
        <title>Genome assembly of Pristionchus species.</title>
        <authorList>
            <person name="Yoshida K."/>
            <person name="Sommer R.J."/>
        </authorList>
    </citation>
    <scope>NUCLEOTIDE SEQUENCE [LARGE SCALE GENOMIC DNA]</scope>
    <source>
        <strain evidence="3">RS5460</strain>
    </source>
</reference>
<evidence type="ECO:0000313" key="3">
    <source>
        <dbReference type="Proteomes" id="UP001328107"/>
    </source>
</evidence>
<dbReference type="EMBL" id="BTRK01000006">
    <property type="protein sequence ID" value="GMR60035.1"/>
    <property type="molecule type" value="Genomic_DNA"/>
</dbReference>
<dbReference type="AlphaFoldDB" id="A0AAN5DCB2"/>
<feature type="non-terminal residue" evidence="2">
    <location>
        <position position="177"/>
    </location>
</feature>
<keyword evidence="3" id="KW-1185">Reference proteome</keyword>
<organism evidence="2 3">
    <name type="scientific">Pristionchus mayeri</name>
    <dbReference type="NCBI Taxonomy" id="1317129"/>
    <lineage>
        <taxon>Eukaryota</taxon>
        <taxon>Metazoa</taxon>
        <taxon>Ecdysozoa</taxon>
        <taxon>Nematoda</taxon>
        <taxon>Chromadorea</taxon>
        <taxon>Rhabditida</taxon>
        <taxon>Rhabditina</taxon>
        <taxon>Diplogasteromorpha</taxon>
        <taxon>Diplogasteroidea</taxon>
        <taxon>Neodiplogasteridae</taxon>
        <taxon>Pristionchus</taxon>
    </lineage>
</organism>
<evidence type="ECO:0000313" key="2">
    <source>
        <dbReference type="EMBL" id="GMR60035.1"/>
    </source>
</evidence>
<keyword evidence="1" id="KW-0812">Transmembrane</keyword>
<sequence length="177" mass="20511">MESEQFRMKIKDQRSWLEVDEACGGRLLVLAVDRRRYDDVGEGRSAKDDIGTATECSTDCRVDQLFRGRGRTNHLLKEDLPQFYIIALVFEGRTQGIFHLLVLLLLPCSLCCPFYELVVVRRTRTLSLVLLLENLLQFIVLFSFFRWRVFPPFLLIPRCMECNLVLPSIGSHCIIVQ</sequence>
<comment type="caution">
    <text evidence="2">The sequence shown here is derived from an EMBL/GenBank/DDBJ whole genome shotgun (WGS) entry which is preliminary data.</text>
</comment>
<name>A0AAN5DCB2_9BILA</name>
<proteinExistence type="predicted"/>
<accession>A0AAN5DCB2</accession>